<sequence length="66" mass="7470">MWVELTRNGISVAESTVPYLAGRLRYSGAIFVECFPTARQDCFLLGQRHAFEFWGGVPLTVVYDNL</sequence>
<organism evidence="1 2">
    <name type="scientific">Nitrolancea hollandica Lb</name>
    <dbReference type="NCBI Taxonomy" id="1129897"/>
    <lineage>
        <taxon>Bacteria</taxon>
        <taxon>Pseudomonadati</taxon>
        <taxon>Thermomicrobiota</taxon>
        <taxon>Thermomicrobia</taxon>
        <taxon>Sphaerobacterales</taxon>
        <taxon>Sphaerobacterineae</taxon>
        <taxon>Sphaerobacteraceae</taxon>
        <taxon>Nitrolancea</taxon>
    </lineage>
</organism>
<dbReference type="OrthoDB" id="3193769at2"/>
<keyword evidence="2" id="KW-1185">Reference proteome</keyword>
<gene>
    <name evidence="1" type="ORF">NITHO_2920004</name>
</gene>
<protein>
    <submittedName>
        <fullName evidence="1">Transposase</fullName>
    </submittedName>
</protein>
<dbReference type="AlphaFoldDB" id="I4EH00"/>
<evidence type="ECO:0000313" key="2">
    <source>
        <dbReference type="Proteomes" id="UP000004221"/>
    </source>
</evidence>
<comment type="caution">
    <text evidence="1">The sequence shown here is derived from an EMBL/GenBank/DDBJ whole genome shotgun (WGS) entry which is preliminary data.</text>
</comment>
<name>I4EH00_9BACT</name>
<dbReference type="RefSeq" id="WP_008477742.1">
    <property type="nucleotide sequence ID" value="NZ_CAGS01000215.1"/>
</dbReference>
<evidence type="ECO:0000313" key="1">
    <source>
        <dbReference type="EMBL" id="CCF83962.1"/>
    </source>
</evidence>
<dbReference type="EMBL" id="CAGS01000215">
    <property type="protein sequence ID" value="CCF83962.1"/>
    <property type="molecule type" value="Genomic_DNA"/>
</dbReference>
<dbReference type="Proteomes" id="UP000004221">
    <property type="component" value="Unassembled WGS sequence"/>
</dbReference>
<proteinExistence type="predicted"/>
<reference evidence="1 2" key="1">
    <citation type="journal article" date="2012" name="ISME J.">
        <title>Nitrification expanded: discovery, physiology and genomics of a nitrite-oxidizing bacterium from the phylum Chloroflexi.</title>
        <authorList>
            <person name="Sorokin D.Y."/>
            <person name="Lucker S."/>
            <person name="Vejmelkova D."/>
            <person name="Kostrikina N.A."/>
            <person name="Kleerebezem R."/>
            <person name="Rijpstra W.I."/>
            <person name="Damste J.S."/>
            <person name="Le Paslier D."/>
            <person name="Muyzer G."/>
            <person name="Wagner M."/>
            <person name="van Loosdrecht M.C."/>
            <person name="Daims H."/>
        </authorList>
    </citation>
    <scope>NUCLEOTIDE SEQUENCE [LARGE SCALE GENOMIC DNA]</scope>
    <source>
        <strain evidence="2">none</strain>
    </source>
</reference>
<accession>I4EH00</accession>